<dbReference type="Gene3D" id="3.30.300.20">
    <property type="match status" value="1"/>
</dbReference>
<evidence type="ECO:0000259" key="8">
    <source>
        <dbReference type="Pfam" id="PF07650"/>
    </source>
</evidence>
<evidence type="ECO:0000313" key="10">
    <source>
        <dbReference type="Proteomes" id="UP000261764"/>
    </source>
</evidence>
<dbReference type="SUPFAM" id="SSF52540">
    <property type="entry name" value="P-loop containing nucleoside triphosphate hydrolases"/>
    <property type="match status" value="1"/>
</dbReference>
<evidence type="ECO:0000259" key="7">
    <source>
        <dbReference type="Pfam" id="PF01926"/>
    </source>
</evidence>
<dbReference type="AlphaFoldDB" id="A0A292IJC7"/>
<evidence type="ECO:0000256" key="6">
    <source>
        <dbReference type="HAMAP-Rule" id="MF_00367"/>
    </source>
</evidence>
<dbReference type="Proteomes" id="UP000261764">
    <property type="component" value="Chromosome I"/>
</dbReference>
<dbReference type="GO" id="GO:0005525">
    <property type="term" value="F:GTP binding"/>
    <property type="evidence" value="ECO:0007669"/>
    <property type="project" value="UniProtKB-UniRule"/>
</dbReference>
<dbReference type="InterPro" id="IPR004044">
    <property type="entry name" value="KH_dom_type_2"/>
</dbReference>
<dbReference type="GO" id="GO:0003924">
    <property type="term" value="F:GTPase activity"/>
    <property type="evidence" value="ECO:0007669"/>
    <property type="project" value="UniProtKB-UniRule"/>
</dbReference>
<feature type="binding site" evidence="6">
    <location>
        <begin position="57"/>
        <end position="61"/>
    </location>
    <ligand>
        <name>GTP</name>
        <dbReference type="ChEBI" id="CHEBI:37565"/>
    </ligand>
</feature>
<protein>
    <recommendedName>
        <fullName evidence="2 6">GTPase Era</fullName>
    </recommendedName>
</protein>
<evidence type="ECO:0000256" key="1">
    <source>
        <dbReference type="ARBA" id="ARBA00007921"/>
    </source>
</evidence>
<keyword evidence="6" id="KW-0472">Membrane</keyword>
<organism evidence="9 10">
    <name type="scientific">Mycoplasma amphoriforme A39</name>
    <dbReference type="NCBI Taxonomy" id="572419"/>
    <lineage>
        <taxon>Bacteria</taxon>
        <taxon>Bacillati</taxon>
        <taxon>Mycoplasmatota</taxon>
        <taxon>Mollicutes</taxon>
        <taxon>Mycoplasmataceae</taxon>
        <taxon>Mycoplasma</taxon>
    </lineage>
</organism>
<name>A0A292IJC7_9MOLU</name>
<dbReference type="HAMAP" id="MF_00367">
    <property type="entry name" value="GTPase_Era"/>
    <property type="match status" value="1"/>
</dbReference>
<dbReference type="NCBIfam" id="NF000908">
    <property type="entry name" value="PRK00089.1"/>
    <property type="match status" value="1"/>
</dbReference>
<dbReference type="KEGG" id="mamp:MAMA39_06680"/>
<dbReference type="PANTHER" id="PTHR42698">
    <property type="entry name" value="GTPASE ERA"/>
    <property type="match status" value="1"/>
</dbReference>
<dbReference type="NCBIfam" id="TIGR00231">
    <property type="entry name" value="small_GTP"/>
    <property type="match status" value="1"/>
</dbReference>
<dbReference type="InterPro" id="IPR015946">
    <property type="entry name" value="KH_dom-like_a/b"/>
</dbReference>
<comment type="similarity">
    <text evidence="1 6">Belongs to the TRAFAC class TrmE-Era-EngA-EngB-Septin-like GTPase superfamily. Era GTPase family.</text>
</comment>
<keyword evidence="4 6" id="KW-0694">RNA-binding</keyword>
<evidence type="ECO:0000256" key="4">
    <source>
        <dbReference type="ARBA" id="ARBA00022884"/>
    </source>
</evidence>
<dbReference type="Pfam" id="PF07650">
    <property type="entry name" value="KH_2"/>
    <property type="match status" value="1"/>
</dbReference>
<proteinExistence type="inferred from homology"/>
<feature type="domain" description="KH type-2" evidence="8">
    <location>
        <begin position="210"/>
        <end position="288"/>
    </location>
</feature>
<dbReference type="EMBL" id="HG937516">
    <property type="protein sequence ID" value="CDN40785.1"/>
    <property type="molecule type" value="Genomic_DNA"/>
</dbReference>
<feature type="domain" description="G" evidence="7">
    <location>
        <begin position="7"/>
        <end position="121"/>
    </location>
</feature>
<comment type="subunit">
    <text evidence="6">Monomer.</text>
</comment>
<dbReference type="InterPro" id="IPR005662">
    <property type="entry name" value="GTPase_Era-like"/>
</dbReference>
<dbReference type="PANTHER" id="PTHR42698:SF1">
    <property type="entry name" value="GTPASE ERA, MITOCHONDRIAL"/>
    <property type="match status" value="1"/>
</dbReference>
<evidence type="ECO:0000256" key="2">
    <source>
        <dbReference type="ARBA" id="ARBA00020484"/>
    </source>
</evidence>
<dbReference type="Pfam" id="PF01926">
    <property type="entry name" value="MMR_HSR1"/>
    <property type="match status" value="1"/>
</dbReference>
<keyword evidence="5 6" id="KW-0342">GTP-binding</keyword>
<dbReference type="RefSeq" id="WP_343251415.1">
    <property type="nucleotide sequence ID" value="NZ_HG937516.1"/>
</dbReference>
<evidence type="ECO:0000256" key="3">
    <source>
        <dbReference type="ARBA" id="ARBA00022741"/>
    </source>
</evidence>
<keyword evidence="6" id="KW-1003">Cell membrane</keyword>
<dbReference type="InterPro" id="IPR009019">
    <property type="entry name" value="KH_sf_prok-type"/>
</dbReference>
<dbReference type="GO" id="GO:0000028">
    <property type="term" value="P:ribosomal small subunit assembly"/>
    <property type="evidence" value="ECO:0007669"/>
    <property type="project" value="TreeGrafter"/>
</dbReference>
<dbReference type="Gene3D" id="3.40.50.300">
    <property type="entry name" value="P-loop containing nucleotide triphosphate hydrolases"/>
    <property type="match status" value="1"/>
</dbReference>
<accession>A0A292IJC7</accession>
<dbReference type="InterPro" id="IPR027417">
    <property type="entry name" value="P-loop_NTPase"/>
</dbReference>
<dbReference type="InterPro" id="IPR006073">
    <property type="entry name" value="GTP-bd"/>
</dbReference>
<keyword evidence="6" id="KW-0963">Cytoplasm</keyword>
<dbReference type="SUPFAM" id="SSF54814">
    <property type="entry name" value="Prokaryotic type KH domain (KH-domain type II)"/>
    <property type="match status" value="1"/>
</dbReference>
<gene>
    <name evidence="6" type="primary">era</name>
    <name evidence="9" type="ORF">MAMA39_06680</name>
</gene>
<comment type="subcellular location">
    <subcellularLocation>
        <location evidence="6">Cytoplasm</location>
    </subcellularLocation>
    <subcellularLocation>
        <location evidence="6">Cell membrane</location>
        <topology evidence="6">Peripheral membrane protein</topology>
    </subcellularLocation>
</comment>
<reference evidence="9 10" key="1">
    <citation type="journal article" date="2015" name="Clin. Infect. Dis.">
        <title>Genomic Investigations unmask Mycoplasma amphoriforme, a new respiratory pathogen.</title>
        <authorList>
            <person name="Gillespie S.H."/>
            <person name="Ling C.L."/>
            <person name="Oravcova K."/>
            <person name="Pinheiro M."/>
            <person name="Wells L."/>
            <person name="Bryant J.M."/>
            <person name="McHugh T.D."/>
            <person name="Bebear C."/>
            <person name="Webster D."/>
            <person name="Harris S.R."/>
            <person name="Seth-Smith H.M."/>
            <person name="Thomson N.R."/>
        </authorList>
    </citation>
    <scope>NUCLEOTIDE SEQUENCE [LARGE SCALE GENOMIC DNA]</scope>
    <source>
        <strain evidence="9 10">A39</strain>
    </source>
</reference>
<dbReference type="GO" id="GO:0043024">
    <property type="term" value="F:ribosomal small subunit binding"/>
    <property type="evidence" value="ECO:0007669"/>
    <property type="project" value="TreeGrafter"/>
</dbReference>
<dbReference type="GO" id="GO:0005829">
    <property type="term" value="C:cytosol"/>
    <property type="evidence" value="ECO:0007669"/>
    <property type="project" value="TreeGrafter"/>
</dbReference>
<keyword evidence="3 6" id="KW-0547">Nucleotide-binding</keyword>
<keyword evidence="10" id="KW-1185">Reference proteome</keyword>
<dbReference type="CDD" id="cd22534">
    <property type="entry name" value="KH-II_Era"/>
    <property type="match status" value="1"/>
</dbReference>
<evidence type="ECO:0000256" key="5">
    <source>
        <dbReference type="ARBA" id="ARBA00023134"/>
    </source>
</evidence>
<dbReference type="GO" id="GO:0070181">
    <property type="term" value="F:small ribosomal subunit rRNA binding"/>
    <property type="evidence" value="ECO:0007669"/>
    <property type="project" value="UniProtKB-UniRule"/>
</dbReference>
<dbReference type="GO" id="GO:0005886">
    <property type="term" value="C:plasma membrane"/>
    <property type="evidence" value="ECO:0007669"/>
    <property type="project" value="UniProtKB-SubCell"/>
</dbReference>
<evidence type="ECO:0000313" key="9">
    <source>
        <dbReference type="EMBL" id="CDN40785.1"/>
    </source>
</evidence>
<dbReference type="NCBIfam" id="TIGR00436">
    <property type="entry name" value="era"/>
    <property type="match status" value="1"/>
</dbReference>
<feature type="binding site" evidence="6">
    <location>
        <begin position="10"/>
        <end position="17"/>
    </location>
    <ligand>
        <name>GTP</name>
        <dbReference type="ChEBI" id="CHEBI:37565"/>
    </ligand>
</feature>
<dbReference type="InterPro" id="IPR005225">
    <property type="entry name" value="Small_GTP-bd"/>
</dbReference>
<dbReference type="PRINTS" id="PR00326">
    <property type="entry name" value="GTP1OBG"/>
</dbReference>
<feature type="binding site" evidence="6">
    <location>
        <begin position="120"/>
        <end position="123"/>
    </location>
    <ligand>
        <name>GTP</name>
        <dbReference type="ChEBI" id="CHEBI:37565"/>
    </ligand>
</feature>
<keyword evidence="6" id="KW-0690">Ribosome biogenesis</keyword>
<sequence length="303" mass="35289">MYLINLTIAGCPNVGKSTLLNKLMKKKVAIVSKLPQTTRNATNFYLHHQEFLLKIYDTPGFHKPINKLDLFLNSEVVYSFKQSELVVLVVDCMQDITNELQELINKIKGIKNLKIFLIYSKIDLLQNPNKFSKLKKDLQEILDPFETLELNFLNDDLSVLLDKIVLHFETIKNELENVNEKDLVAHEANNDNFVISEIIREQIMMHTYQEVPHAVAVTIESKKYDEIKNIFHIDANIVVEKDGQKKIIIGKQGCKIKQIGTQTRLELLNLFDCKINLKLFCKVEKNWRNNDFLIKSLGYKKWR</sequence>
<keyword evidence="6" id="KW-0699">rRNA-binding</keyword>
<comment type="function">
    <text evidence="6">An essential GTPase that binds both GDP and GTP, with rapid nucleotide exchange. Plays a role in 16S rRNA processing and 30S ribosomal subunit biogenesis and possibly also in cell cycle regulation and energy metabolism.</text>
</comment>